<dbReference type="SUPFAM" id="SSF52047">
    <property type="entry name" value="RNI-like"/>
    <property type="match status" value="1"/>
</dbReference>
<feature type="transmembrane region" description="Helical" evidence="2">
    <location>
        <begin position="56"/>
        <end position="79"/>
    </location>
</feature>
<dbReference type="PANTHER" id="PTHR31084:SF3">
    <property type="entry name" value="ALPHA-FUCOSIDASE A"/>
    <property type="match status" value="1"/>
</dbReference>
<proteinExistence type="predicted"/>
<dbReference type="InterPro" id="IPR012341">
    <property type="entry name" value="6hp_glycosidase-like_sf"/>
</dbReference>
<feature type="compositionally biased region" description="Basic and acidic residues" evidence="1">
    <location>
        <begin position="7"/>
        <end position="16"/>
    </location>
</feature>
<dbReference type="Pfam" id="PF22124">
    <property type="entry name" value="Glyco_hydro_95_cat"/>
    <property type="match status" value="1"/>
</dbReference>
<keyword evidence="2" id="KW-0812">Transmembrane</keyword>
<feature type="compositionally biased region" description="Polar residues" evidence="1">
    <location>
        <begin position="17"/>
        <end position="26"/>
    </location>
</feature>
<name>A0A8H3B8F3_9AGAM</name>
<evidence type="ECO:0000313" key="6">
    <source>
        <dbReference type="EMBL" id="CAE6450101.1"/>
    </source>
</evidence>
<dbReference type="Pfam" id="PF21307">
    <property type="entry name" value="Glyco_hydro_95_C"/>
    <property type="match status" value="1"/>
</dbReference>
<dbReference type="InterPro" id="IPR008928">
    <property type="entry name" value="6-hairpin_glycosidase_sf"/>
</dbReference>
<dbReference type="PANTHER" id="PTHR31084">
    <property type="entry name" value="ALPHA-L-FUCOSIDASE 2"/>
    <property type="match status" value="1"/>
</dbReference>
<feature type="region of interest" description="Disordered" evidence="1">
    <location>
        <begin position="1"/>
        <end position="26"/>
    </location>
</feature>
<dbReference type="SUPFAM" id="SSF48208">
    <property type="entry name" value="Six-hairpin glycosidases"/>
    <property type="match status" value="1"/>
</dbReference>
<evidence type="ECO:0000259" key="3">
    <source>
        <dbReference type="Pfam" id="PF14498"/>
    </source>
</evidence>
<sequence>MSQQNHTKRDHEDNHKQQATTLPPSNTPRRIPLTLFLLSGCISVTLYYFGDVGHSLASGTATVVVALQQALVTLILGLWGSAAIVSPPFGFPASGNGLWYSEPAVNWSMQYLPIGNGYLGAMINGDPISDRVQLNIESLWTGGPFADPNYNGGNHQPSEQSYLASELDRIRNTIFTSSNGTIPGVEPLPVYPGAYGSYSGAGYLNINRTASGNFTNYARWLDMDHAVLKTIWTEPSGSFNRTYFCSNPTRACTVHTISSAPGGFTANFSFSSLLGLPTPNITCLDTSTIQLRGYVGSPGMLYEILGTMQQAGPSNSTGRCTLDANSGDAVLVVNGSTEAWVSWVGGTEYSMEAGNAASGYTFKGVDPHNGLTALLMKATAQNMVTALATHIADYRSALGEFSLNIGQKFDSSKNTAELRKEYKTDIGNPYLEWLLFNYGRYMLVGSTRSYLPANLQGVWARDNSTPWSGDYHANINTQMNYWSAELTNMKVTSSLWEYMAKTWAPRGTETAKVLYNTTRGWVTHNEMNIFGHTGMKTFEGWNTATWANYPESAAWMMVHVYDHFDYTNDVAWWRAQGWPLLKGVAGLWLDHLIEDRYFNDSTLVTAPCNSPEQPIVTFGCSHSQQLIWQLFEAVEKGFSASGDNDTRFLREVQAKKSKLDKGIRVGSWGQLQEWKLDFDRATDTHRHLSHLIGLYPGYTLTNFKAHTGRNQDANLTKKQVLKASEISLRARGNGTGPDADAGWEKVWRAACWAQLQNSSEFYHILTYAIERNFAENLLSLYYPFINDPIFQIDANLGYPAAVLNALVQAPDTSSLSDPLDITLLPALPHAWASGSILGARIRGGMTLDLAWSNGRAVWVSLRIDPVVRYARQIQLWYDGRPVTTFFAASGLTPRITLDTGSGPLSVVAHTKGISISTHASDRWRAEDQVHNITESCLAHLEIIVPRLTHLKSLHWDLDFLPSDSKYLQLFQTHCPSLNRLEHVFSFAQISLSEIGQYITIFDFTNLSHINFTLPGISFTSSGWGMDYLPHLARLLTSCPNLVSLQLENATFDPLSATNIVASLGNEIVFPRLRVFRITEGGDNYGPDADAADWDGFFVPPGRYSHPLRLFFSRHRNIEDLALGWLTDSVYEGDIDPEEMARLFPSLKHLSGHAFLCNAITKSSIAQNLETLAVGYSALVGEKDWLAVMANGLREMPKLRRLELGSGEYEGTIDPLELDSLLRTAPALEVLDCQFQVNDFAAMLLAISHAPRLRHLIVDGETWVASGFQVNDFAAMLLAISHAPRLRHLIVDGETWVASGLYRQQVEESSYEEWETVVYKVAMHCHRLERFQSYEGHAWKTDWKIERDQNGQLMNVTAMG</sequence>
<gene>
    <name evidence="6" type="ORF">RDB_LOCUS124527</name>
</gene>
<protein>
    <recommendedName>
        <fullName evidence="8">Glycoside hydrolase family 95 protein</fullName>
    </recommendedName>
</protein>
<feature type="domain" description="Glycosyl hydrolase family 95 N-terminal" evidence="3">
    <location>
        <begin position="98"/>
        <end position="351"/>
    </location>
</feature>
<reference evidence="6" key="1">
    <citation type="submission" date="2021-01" db="EMBL/GenBank/DDBJ databases">
        <authorList>
            <person name="Kaushik A."/>
        </authorList>
    </citation>
    <scope>NUCLEOTIDE SEQUENCE</scope>
    <source>
        <strain evidence="6">AG3-T5</strain>
    </source>
</reference>
<dbReference type="GO" id="GO:0004560">
    <property type="term" value="F:alpha-L-fucosidase activity"/>
    <property type="evidence" value="ECO:0007669"/>
    <property type="project" value="TreeGrafter"/>
</dbReference>
<dbReference type="Proteomes" id="UP000663841">
    <property type="component" value="Unassembled WGS sequence"/>
</dbReference>
<feature type="domain" description="Alpha fucosidase A-like C-terminal" evidence="4">
    <location>
        <begin position="820"/>
        <end position="861"/>
    </location>
</feature>
<dbReference type="Gene3D" id="3.80.10.10">
    <property type="entry name" value="Ribonuclease Inhibitor"/>
    <property type="match status" value="1"/>
</dbReference>
<dbReference type="Gene3D" id="1.50.10.10">
    <property type="match status" value="1"/>
</dbReference>
<evidence type="ECO:0000256" key="2">
    <source>
        <dbReference type="SAM" id="Phobius"/>
    </source>
</evidence>
<comment type="caution">
    <text evidence="6">The sequence shown here is derived from an EMBL/GenBank/DDBJ whole genome shotgun (WGS) entry which is preliminary data.</text>
</comment>
<keyword evidence="2" id="KW-1133">Transmembrane helix</keyword>
<feature type="domain" description="Glycosyl hydrolase family 95 catalytic" evidence="5">
    <location>
        <begin position="386"/>
        <end position="806"/>
    </location>
</feature>
<dbReference type="InterPro" id="IPR027414">
    <property type="entry name" value="GH95_N_dom"/>
</dbReference>
<evidence type="ECO:0000259" key="4">
    <source>
        <dbReference type="Pfam" id="PF21307"/>
    </source>
</evidence>
<evidence type="ECO:0000259" key="5">
    <source>
        <dbReference type="Pfam" id="PF22124"/>
    </source>
</evidence>
<dbReference type="GO" id="GO:0005975">
    <property type="term" value="P:carbohydrate metabolic process"/>
    <property type="evidence" value="ECO:0007669"/>
    <property type="project" value="InterPro"/>
</dbReference>
<evidence type="ECO:0000313" key="7">
    <source>
        <dbReference type="Proteomes" id="UP000663841"/>
    </source>
</evidence>
<dbReference type="EMBL" id="CAJMWW010000138">
    <property type="protein sequence ID" value="CAE6450101.1"/>
    <property type="molecule type" value="Genomic_DNA"/>
</dbReference>
<feature type="transmembrane region" description="Helical" evidence="2">
    <location>
        <begin position="31"/>
        <end position="49"/>
    </location>
</feature>
<organism evidence="6 7">
    <name type="scientific">Rhizoctonia solani</name>
    <dbReference type="NCBI Taxonomy" id="456999"/>
    <lineage>
        <taxon>Eukaryota</taxon>
        <taxon>Fungi</taxon>
        <taxon>Dikarya</taxon>
        <taxon>Basidiomycota</taxon>
        <taxon>Agaricomycotina</taxon>
        <taxon>Agaricomycetes</taxon>
        <taxon>Cantharellales</taxon>
        <taxon>Ceratobasidiaceae</taxon>
        <taxon>Rhizoctonia</taxon>
    </lineage>
</organism>
<accession>A0A8H3B8F3</accession>
<keyword evidence="2" id="KW-0472">Membrane</keyword>
<evidence type="ECO:0008006" key="8">
    <source>
        <dbReference type="Google" id="ProtNLM"/>
    </source>
</evidence>
<evidence type="ECO:0000256" key="1">
    <source>
        <dbReference type="SAM" id="MobiDB-lite"/>
    </source>
</evidence>
<dbReference type="InterPro" id="IPR032675">
    <property type="entry name" value="LRR_dom_sf"/>
</dbReference>
<dbReference type="InterPro" id="IPR054363">
    <property type="entry name" value="GH95_cat"/>
</dbReference>
<dbReference type="Pfam" id="PF14498">
    <property type="entry name" value="Glyco_hyd_65N_2"/>
    <property type="match status" value="1"/>
</dbReference>
<dbReference type="InterPro" id="IPR049053">
    <property type="entry name" value="AFCA-like_C"/>
</dbReference>